<sequence>MKKLILGGLLLFSVSILANTAPDTSVSIVEKDCVIVVKQTNLSGEVVAALILTVESSSEADCKQKSDNVLKAVEKGDLKLTPL</sequence>
<feature type="signal peptide" evidence="1">
    <location>
        <begin position="1"/>
        <end position="18"/>
    </location>
</feature>
<dbReference type="EMBL" id="CP020919">
    <property type="protein sequence ID" value="AWG24316.1"/>
    <property type="molecule type" value="Genomic_DNA"/>
</dbReference>
<gene>
    <name evidence="2" type="ORF">FK004_03280</name>
</gene>
<reference evidence="2 3" key="1">
    <citation type="submission" date="2017-04" db="EMBL/GenBank/DDBJ databases">
        <title>Complete genome sequence of Flavobacterium kingsejong AJ004.</title>
        <authorList>
            <person name="Lee P.C."/>
        </authorList>
    </citation>
    <scope>NUCLEOTIDE SEQUENCE [LARGE SCALE GENOMIC DNA]</scope>
    <source>
        <strain evidence="2 3">AJ004</strain>
    </source>
</reference>
<dbReference type="AlphaFoldDB" id="A0A2S1LLA6"/>
<dbReference type="Proteomes" id="UP000244677">
    <property type="component" value="Chromosome"/>
</dbReference>
<accession>A0A2S1LLA6</accession>
<dbReference type="KEGG" id="fki:FK004_03280"/>
<evidence type="ECO:0000313" key="3">
    <source>
        <dbReference type="Proteomes" id="UP000244677"/>
    </source>
</evidence>
<name>A0A2S1LLA6_9FLAO</name>
<organism evidence="2 3">
    <name type="scientific">Flavobacterium kingsejongi</name>
    <dbReference type="NCBI Taxonomy" id="1678728"/>
    <lineage>
        <taxon>Bacteria</taxon>
        <taxon>Pseudomonadati</taxon>
        <taxon>Bacteroidota</taxon>
        <taxon>Flavobacteriia</taxon>
        <taxon>Flavobacteriales</taxon>
        <taxon>Flavobacteriaceae</taxon>
        <taxon>Flavobacterium</taxon>
    </lineage>
</organism>
<keyword evidence="1" id="KW-0732">Signal</keyword>
<evidence type="ECO:0000313" key="2">
    <source>
        <dbReference type="EMBL" id="AWG24316.1"/>
    </source>
</evidence>
<feature type="chain" id="PRO_5015554391" evidence="1">
    <location>
        <begin position="19"/>
        <end position="83"/>
    </location>
</feature>
<evidence type="ECO:0000256" key="1">
    <source>
        <dbReference type="SAM" id="SignalP"/>
    </source>
</evidence>
<proteinExistence type="predicted"/>
<keyword evidence="3" id="KW-1185">Reference proteome</keyword>
<dbReference type="RefSeq" id="WP_108735963.1">
    <property type="nucleotide sequence ID" value="NZ_CP020919.1"/>
</dbReference>
<protein>
    <submittedName>
        <fullName evidence="2">Uncharacterized protein</fullName>
    </submittedName>
</protein>